<dbReference type="Proteomes" id="UP000700596">
    <property type="component" value="Unassembled WGS sequence"/>
</dbReference>
<dbReference type="GO" id="GO:0005524">
    <property type="term" value="F:ATP binding"/>
    <property type="evidence" value="ECO:0007669"/>
    <property type="project" value="UniProtKB-KW"/>
</dbReference>
<dbReference type="PANTHER" id="PTHR24096">
    <property type="entry name" value="LONG-CHAIN-FATTY-ACID--COA LIGASE"/>
    <property type="match status" value="1"/>
</dbReference>
<feature type="domain" description="AMP-binding enzyme C-terminal" evidence="6">
    <location>
        <begin position="468"/>
        <end position="547"/>
    </location>
</feature>
<dbReference type="AlphaFoldDB" id="A0A9P9ITY8"/>
<feature type="domain" description="AMP-dependent synthetase/ligase" evidence="5">
    <location>
        <begin position="29"/>
        <end position="417"/>
    </location>
</feature>
<evidence type="ECO:0000313" key="8">
    <source>
        <dbReference type="Proteomes" id="UP000700596"/>
    </source>
</evidence>
<dbReference type="CDD" id="cd05911">
    <property type="entry name" value="Firefly_Luc_like"/>
    <property type="match status" value="1"/>
</dbReference>
<dbReference type="InterPro" id="IPR045851">
    <property type="entry name" value="AMP-bd_C_sf"/>
</dbReference>
<evidence type="ECO:0000259" key="5">
    <source>
        <dbReference type="Pfam" id="PF00501"/>
    </source>
</evidence>
<comment type="similarity">
    <text evidence="2">Belongs to the ATP-dependent AMP-binding enzyme family.</text>
</comment>
<dbReference type="Gene3D" id="3.30.300.30">
    <property type="match status" value="1"/>
</dbReference>
<evidence type="ECO:0000313" key="7">
    <source>
        <dbReference type="EMBL" id="KAH7132286.1"/>
    </source>
</evidence>
<sequence>MVVQSRWTIDIPKVSLPTFVFDSPTADLPTTPAYISAREPEKHYLSVSSYRLYAQRFASGLLRSGLQPGDRVLLFSGNTLFFPSVMMGTIMAGGIFTGANPTYVARELAYQLKDSGAKFLICAEASLETGLTAAKEVGLSANQIFIFDDGVATFEGRTVEKDSGSGKIRHWTTLLDSEEKGRAYAWPDLRSDGELDQVVALNYSSGTTGAAKGVMITHRNYVANCQQMIFISALHPDYKAKLKRQRQLCFLPMYHAMAQTVFCVNSMKQRVPVYMLPKFDFVEMLQCVQKFRITDMALVPPIVVAMAKHPATKQFDLSSIEGVSSGAAPLGSEACEQFEQLWPKGQVNVRQGWGMTEATCAVTMFPPTIKSESFSVGELVPNCSVKIVVDEEGKQEAAQGERGEIWVKAPNVMKGYWRRPDATKETLTPDGWLKTGDVAYVDKDNFFFIVDRKKELIKVKGLQVAPAELEALLLDNPDVQDAAVIGVTNSDGEELPRAYIVPQSQEKATPEVAQKIRSWLAERVSKAKRLEGGVIFLDAIPKNPSGKILRKELRELAAREKTKAKL</sequence>
<reference evidence="7" key="1">
    <citation type="journal article" date="2021" name="Nat. Commun.">
        <title>Genetic determinants of endophytism in the Arabidopsis root mycobiome.</title>
        <authorList>
            <person name="Mesny F."/>
            <person name="Miyauchi S."/>
            <person name="Thiergart T."/>
            <person name="Pickel B."/>
            <person name="Atanasova L."/>
            <person name="Karlsson M."/>
            <person name="Huettel B."/>
            <person name="Barry K.W."/>
            <person name="Haridas S."/>
            <person name="Chen C."/>
            <person name="Bauer D."/>
            <person name="Andreopoulos W."/>
            <person name="Pangilinan J."/>
            <person name="LaButti K."/>
            <person name="Riley R."/>
            <person name="Lipzen A."/>
            <person name="Clum A."/>
            <person name="Drula E."/>
            <person name="Henrissat B."/>
            <person name="Kohler A."/>
            <person name="Grigoriev I.V."/>
            <person name="Martin F.M."/>
            <person name="Hacquard S."/>
        </authorList>
    </citation>
    <scope>NUCLEOTIDE SEQUENCE</scope>
    <source>
        <strain evidence="7">MPI-CAGE-CH-0243</strain>
    </source>
</reference>
<name>A0A9P9ITY8_9PLEO</name>
<dbReference type="FunFam" id="3.30.300.30:FF:000007">
    <property type="entry name" value="4-coumarate--CoA ligase 2"/>
    <property type="match status" value="1"/>
</dbReference>
<keyword evidence="8" id="KW-1185">Reference proteome</keyword>
<dbReference type="Pfam" id="PF13193">
    <property type="entry name" value="AMP-binding_C"/>
    <property type="match status" value="1"/>
</dbReference>
<keyword evidence="7" id="KW-0436">Ligase</keyword>
<dbReference type="Gene3D" id="3.40.50.12780">
    <property type="entry name" value="N-terminal domain of ligase-like"/>
    <property type="match status" value="1"/>
</dbReference>
<dbReference type="PROSITE" id="PS00455">
    <property type="entry name" value="AMP_BINDING"/>
    <property type="match status" value="1"/>
</dbReference>
<evidence type="ECO:0000256" key="1">
    <source>
        <dbReference type="ARBA" id="ARBA00004924"/>
    </source>
</evidence>
<gene>
    <name evidence="7" type="ORF">B0J11DRAFT_222364</name>
</gene>
<protein>
    <submittedName>
        <fullName evidence="7">4-coumarate-CoA ligase-like protein</fullName>
    </submittedName>
</protein>
<dbReference type="Pfam" id="PF00501">
    <property type="entry name" value="AMP-binding"/>
    <property type="match status" value="1"/>
</dbReference>
<evidence type="ECO:0000256" key="2">
    <source>
        <dbReference type="ARBA" id="ARBA00006432"/>
    </source>
</evidence>
<evidence type="ECO:0000256" key="4">
    <source>
        <dbReference type="ARBA" id="ARBA00022840"/>
    </source>
</evidence>
<dbReference type="GO" id="GO:0016405">
    <property type="term" value="F:CoA-ligase activity"/>
    <property type="evidence" value="ECO:0007669"/>
    <property type="project" value="TreeGrafter"/>
</dbReference>
<dbReference type="FunFam" id="3.40.50.12780:FF:000003">
    <property type="entry name" value="Long-chain-fatty-acid--CoA ligase FadD"/>
    <property type="match status" value="1"/>
</dbReference>
<dbReference type="EMBL" id="JAGMWT010000003">
    <property type="protein sequence ID" value="KAH7132286.1"/>
    <property type="molecule type" value="Genomic_DNA"/>
</dbReference>
<comment type="pathway">
    <text evidence="1">Siderophore biosynthesis.</text>
</comment>
<comment type="caution">
    <text evidence="7">The sequence shown here is derived from an EMBL/GenBank/DDBJ whole genome shotgun (WGS) entry which is preliminary data.</text>
</comment>
<dbReference type="InterPro" id="IPR020845">
    <property type="entry name" value="AMP-binding_CS"/>
</dbReference>
<keyword evidence="3" id="KW-0547">Nucleotide-binding</keyword>
<evidence type="ECO:0000256" key="3">
    <source>
        <dbReference type="ARBA" id="ARBA00022741"/>
    </source>
</evidence>
<dbReference type="InterPro" id="IPR000873">
    <property type="entry name" value="AMP-dep_synth/lig_dom"/>
</dbReference>
<organism evidence="7 8">
    <name type="scientific">Dendryphion nanum</name>
    <dbReference type="NCBI Taxonomy" id="256645"/>
    <lineage>
        <taxon>Eukaryota</taxon>
        <taxon>Fungi</taxon>
        <taxon>Dikarya</taxon>
        <taxon>Ascomycota</taxon>
        <taxon>Pezizomycotina</taxon>
        <taxon>Dothideomycetes</taxon>
        <taxon>Pleosporomycetidae</taxon>
        <taxon>Pleosporales</taxon>
        <taxon>Torulaceae</taxon>
        <taxon>Dendryphion</taxon>
    </lineage>
</organism>
<evidence type="ECO:0000259" key="6">
    <source>
        <dbReference type="Pfam" id="PF13193"/>
    </source>
</evidence>
<dbReference type="SUPFAM" id="SSF56801">
    <property type="entry name" value="Acetyl-CoA synthetase-like"/>
    <property type="match status" value="1"/>
</dbReference>
<proteinExistence type="inferred from homology"/>
<dbReference type="InterPro" id="IPR042099">
    <property type="entry name" value="ANL_N_sf"/>
</dbReference>
<dbReference type="PANTHER" id="PTHR24096:SF424">
    <property type="entry name" value="ACETYL-COA SYNTHETASE-LIKE PROTEIN-RELATED"/>
    <property type="match status" value="1"/>
</dbReference>
<accession>A0A9P9ITY8</accession>
<dbReference type="InterPro" id="IPR025110">
    <property type="entry name" value="AMP-bd_C"/>
</dbReference>
<keyword evidence="4" id="KW-0067">ATP-binding</keyword>
<dbReference type="OrthoDB" id="6509636at2759"/>